<name>J9FM56_9ZZZZ</name>
<dbReference type="AlphaFoldDB" id="J9FM56"/>
<sequence length="40" mass="4624">MFCPRSLDSGNSFAHKNDPYEDEKLSFFVLLPLYHHALSP</sequence>
<comment type="caution">
    <text evidence="1">The sequence shown here is derived from an EMBL/GenBank/DDBJ whole genome shotgun (WGS) entry which is preliminary data.</text>
</comment>
<organism evidence="1">
    <name type="scientific">gut metagenome</name>
    <dbReference type="NCBI Taxonomy" id="749906"/>
    <lineage>
        <taxon>unclassified sequences</taxon>
        <taxon>metagenomes</taxon>
        <taxon>organismal metagenomes</taxon>
    </lineage>
</organism>
<accession>J9FM56</accession>
<dbReference type="EMBL" id="AMCI01005764">
    <property type="protein sequence ID" value="EJW95508.1"/>
    <property type="molecule type" value="Genomic_DNA"/>
</dbReference>
<evidence type="ECO:0000313" key="1">
    <source>
        <dbReference type="EMBL" id="EJW95508.1"/>
    </source>
</evidence>
<protein>
    <submittedName>
        <fullName evidence="1">Uncharacterized protein</fullName>
    </submittedName>
</protein>
<proteinExistence type="predicted"/>
<reference evidence="1" key="1">
    <citation type="journal article" date="2012" name="PLoS ONE">
        <title>Gene sets for utilization of primary and secondary nutrition supplies in the distal gut of endangered iberian lynx.</title>
        <authorList>
            <person name="Alcaide M."/>
            <person name="Messina E."/>
            <person name="Richter M."/>
            <person name="Bargiela R."/>
            <person name="Peplies J."/>
            <person name="Huws S.A."/>
            <person name="Newbold C.J."/>
            <person name="Golyshin P.N."/>
            <person name="Simon M.A."/>
            <person name="Lopez G."/>
            <person name="Yakimov M.M."/>
            <person name="Ferrer M."/>
        </authorList>
    </citation>
    <scope>NUCLEOTIDE SEQUENCE</scope>
</reference>
<gene>
    <name evidence="1" type="ORF">EVA_16385</name>
</gene>